<organism evidence="6 7">
    <name type="scientific">Kingdonia uniflora</name>
    <dbReference type="NCBI Taxonomy" id="39325"/>
    <lineage>
        <taxon>Eukaryota</taxon>
        <taxon>Viridiplantae</taxon>
        <taxon>Streptophyta</taxon>
        <taxon>Embryophyta</taxon>
        <taxon>Tracheophyta</taxon>
        <taxon>Spermatophyta</taxon>
        <taxon>Magnoliopsida</taxon>
        <taxon>Ranunculales</taxon>
        <taxon>Circaeasteraceae</taxon>
        <taxon>Kingdonia</taxon>
    </lineage>
</organism>
<dbReference type="GO" id="GO:0009507">
    <property type="term" value="C:chloroplast"/>
    <property type="evidence" value="ECO:0007669"/>
    <property type="project" value="TreeGrafter"/>
</dbReference>
<dbReference type="InterPro" id="IPR011990">
    <property type="entry name" value="TPR-like_helical_dom_sf"/>
</dbReference>
<feature type="repeat" description="PPR" evidence="3">
    <location>
        <begin position="162"/>
        <end position="196"/>
    </location>
</feature>
<dbReference type="PROSITE" id="PS51375">
    <property type="entry name" value="PPR"/>
    <property type="match status" value="3"/>
</dbReference>
<dbReference type="NCBIfam" id="TIGR00756">
    <property type="entry name" value="PPR"/>
    <property type="match status" value="2"/>
</dbReference>
<dbReference type="OrthoDB" id="185373at2759"/>
<feature type="compositionally biased region" description="Basic residues" evidence="4">
    <location>
        <begin position="472"/>
        <end position="488"/>
    </location>
</feature>
<dbReference type="Gene3D" id="1.25.40.10">
    <property type="entry name" value="Tetratricopeptide repeat domain"/>
    <property type="match status" value="2"/>
</dbReference>
<evidence type="ECO:0000256" key="4">
    <source>
        <dbReference type="SAM" id="MobiDB-lite"/>
    </source>
</evidence>
<dbReference type="Pfam" id="PF13041">
    <property type="entry name" value="PPR_2"/>
    <property type="match status" value="1"/>
</dbReference>
<feature type="repeat" description="PPR" evidence="3">
    <location>
        <begin position="269"/>
        <end position="303"/>
    </location>
</feature>
<feature type="domain" description="No apical meristem-associated C-terminal" evidence="5">
    <location>
        <begin position="407"/>
        <end position="553"/>
    </location>
</feature>
<feature type="region of interest" description="Disordered" evidence="4">
    <location>
        <begin position="431"/>
        <end position="489"/>
    </location>
</feature>
<evidence type="ECO:0000256" key="1">
    <source>
        <dbReference type="ARBA" id="ARBA00007626"/>
    </source>
</evidence>
<keyword evidence="7" id="KW-1185">Reference proteome</keyword>
<proteinExistence type="inferred from homology"/>
<dbReference type="SUPFAM" id="SSF81901">
    <property type="entry name" value="HCP-like"/>
    <property type="match status" value="1"/>
</dbReference>
<feature type="repeat" description="PPR" evidence="3">
    <location>
        <begin position="197"/>
        <end position="232"/>
    </location>
</feature>
<evidence type="ECO:0000259" key="5">
    <source>
        <dbReference type="Pfam" id="PF14303"/>
    </source>
</evidence>
<evidence type="ECO:0000313" key="6">
    <source>
        <dbReference type="EMBL" id="KAF6170445.1"/>
    </source>
</evidence>
<sequence length="561" mass="64684">MASCSRILFRTFCTSPLLRLRPSRPLLRSFLEEKDLTKLVEKFKESSELEGFRNTATNLYKHTVNRLASARQFSSIEEILELQKKYKDISREGFAVRIISLYGKAGMLDHALKTFEELPEFKCNRTIKCVNVLLSAYVDCKKYDEVEPLMRQLMTKFELTPDIYSYNIVIGAFFQRGNFDEAVAMLDEMEKNGVEPNLITYFIILNNLYSKSELFLEGEEIWSRMEKSGLAPDIRCYNSKLKGLVVTGKMSEAVKLVEELENNAGMKPDVFTYNTLIKGYCNDGNLDEAKRVFDALVKKKSTNRHSFCDIVHCLCEKGGLDTALEMCNVGLGTKGSVNVGSVQAVMDGLIKESRIQEAKKLVELAKSKSPIFSHLEIPSASRKSGENLSEDGKIKKAKIMYKKIEKKEFKLVRSWKELRLHKKWQDYVEKTNDQLRPQSSTSSRRRNSSNNSSPATDLNEDDDEVVSPNKNQRPRGRKTGKELRRRKGTNYEIPGISELSELMGSYIEDRKNVHERKLKLQEFEHDERIMRINITDDMDEMTKQFYEQEKKNIMARRSLFP</sequence>
<protein>
    <recommendedName>
        <fullName evidence="5">No apical meristem-associated C-terminal domain-containing protein</fullName>
    </recommendedName>
</protein>
<gene>
    <name evidence="6" type="ORF">GIB67_006036</name>
</gene>
<dbReference type="PANTHER" id="PTHR47936">
    <property type="entry name" value="PPR_LONG DOMAIN-CONTAINING PROTEIN"/>
    <property type="match status" value="1"/>
</dbReference>
<dbReference type="Pfam" id="PF14303">
    <property type="entry name" value="NAM-associated"/>
    <property type="match status" value="1"/>
</dbReference>
<dbReference type="GO" id="GO:0010019">
    <property type="term" value="P:chloroplast-nucleus signaling pathway"/>
    <property type="evidence" value="ECO:0007669"/>
    <property type="project" value="TreeGrafter"/>
</dbReference>
<dbReference type="Pfam" id="PF01535">
    <property type="entry name" value="PPR"/>
    <property type="match status" value="2"/>
</dbReference>
<comment type="similarity">
    <text evidence="1">Belongs to the PPR family. P subfamily.</text>
</comment>
<dbReference type="InterPro" id="IPR029466">
    <property type="entry name" value="NAM-associated_C"/>
</dbReference>
<evidence type="ECO:0000313" key="7">
    <source>
        <dbReference type="Proteomes" id="UP000541444"/>
    </source>
</evidence>
<dbReference type="Proteomes" id="UP000541444">
    <property type="component" value="Unassembled WGS sequence"/>
</dbReference>
<dbReference type="GO" id="GO:0031930">
    <property type="term" value="P:mitochondria-nucleus signaling pathway"/>
    <property type="evidence" value="ECO:0007669"/>
    <property type="project" value="TreeGrafter"/>
</dbReference>
<dbReference type="AlphaFoldDB" id="A0A7J7NTA9"/>
<evidence type="ECO:0000256" key="2">
    <source>
        <dbReference type="ARBA" id="ARBA00022737"/>
    </source>
</evidence>
<comment type="caution">
    <text evidence="6">The sequence shown here is derived from an EMBL/GenBank/DDBJ whole genome shotgun (WGS) entry which is preliminary data.</text>
</comment>
<dbReference type="InterPro" id="IPR002885">
    <property type="entry name" value="PPR_rpt"/>
</dbReference>
<dbReference type="EMBL" id="JACGCM010000584">
    <property type="protein sequence ID" value="KAF6170445.1"/>
    <property type="molecule type" value="Genomic_DNA"/>
</dbReference>
<dbReference type="Pfam" id="PF12854">
    <property type="entry name" value="PPR_1"/>
    <property type="match status" value="1"/>
</dbReference>
<keyword evidence="2" id="KW-0677">Repeat</keyword>
<evidence type="ECO:0000256" key="3">
    <source>
        <dbReference type="PROSITE-ProRule" id="PRU00708"/>
    </source>
</evidence>
<reference evidence="6 7" key="1">
    <citation type="journal article" date="2020" name="IScience">
        <title>Genome Sequencing of the Endangered Kingdonia uniflora (Circaeasteraceae, Ranunculales) Reveals Potential Mechanisms of Evolutionary Specialization.</title>
        <authorList>
            <person name="Sun Y."/>
            <person name="Deng T."/>
            <person name="Zhang A."/>
            <person name="Moore M.J."/>
            <person name="Landis J.B."/>
            <person name="Lin N."/>
            <person name="Zhang H."/>
            <person name="Zhang X."/>
            <person name="Huang J."/>
            <person name="Zhang X."/>
            <person name="Sun H."/>
            <person name="Wang H."/>
        </authorList>
    </citation>
    <scope>NUCLEOTIDE SEQUENCE [LARGE SCALE GENOMIC DNA]</scope>
    <source>
        <strain evidence="6">TB1705</strain>
        <tissue evidence="6">Leaf</tissue>
    </source>
</reference>
<dbReference type="PANTHER" id="PTHR47936:SF5">
    <property type="entry name" value="PENTACOTRIPEPTIDE-REPEAT REGION OF PRORP DOMAIN-CONTAINING PROTEIN"/>
    <property type="match status" value="1"/>
</dbReference>
<name>A0A7J7NTA9_9MAGN</name>
<accession>A0A7J7NTA9</accession>